<dbReference type="Proteomes" id="UP001218364">
    <property type="component" value="Unassembled WGS sequence"/>
</dbReference>
<name>A0A1B0ZMF7_9RHOB</name>
<proteinExistence type="predicted"/>
<gene>
    <name evidence="1" type="ORF">JL2886_00417</name>
    <name evidence="2" type="ORF">PXK24_04405</name>
</gene>
<reference evidence="1 3" key="1">
    <citation type="submission" date="2016-04" db="EMBL/GenBank/DDBJ databases">
        <authorList>
            <person name="Evans L.H."/>
            <person name="Alamgir A."/>
            <person name="Owens N."/>
            <person name="Weber N.D."/>
            <person name="Virtaneva K."/>
            <person name="Barbian K."/>
            <person name="Babar A."/>
            <person name="Rosenke K."/>
        </authorList>
    </citation>
    <scope>NUCLEOTIDE SEQUENCE [LARGE SCALE GENOMIC DNA]</scope>
    <source>
        <strain evidence="1 3">JL2886</strain>
    </source>
</reference>
<reference evidence="2 4" key="2">
    <citation type="submission" date="2023-02" db="EMBL/GenBank/DDBJ databases">
        <title>Population genomics of bacteria associated with diatom.</title>
        <authorList>
            <person name="Xie J."/>
            <person name="Wang H."/>
        </authorList>
    </citation>
    <scope>NUCLEOTIDE SEQUENCE [LARGE SCALE GENOMIC DNA]</scope>
    <source>
        <strain evidence="2 4">PT47_8</strain>
    </source>
</reference>
<evidence type="ECO:0000313" key="3">
    <source>
        <dbReference type="Proteomes" id="UP000092565"/>
    </source>
</evidence>
<organism evidence="1 3">
    <name type="scientific">Phaeobacter gallaeciensis</name>
    <dbReference type="NCBI Taxonomy" id="60890"/>
    <lineage>
        <taxon>Bacteria</taxon>
        <taxon>Pseudomonadati</taxon>
        <taxon>Pseudomonadota</taxon>
        <taxon>Alphaproteobacteria</taxon>
        <taxon>Rhodobacterales</taxon>
        <taxon>Roseobacteraceae</taxon>
        <taxon>Phaeobacter</taxon>
    </lineage>
</organism>
<dbReference type="InterPro" id="IPR041374">
    <property type="entry name" value="BaeRF_family12"/>
</dbReference>
<keyword evidence="3" id="KW-1185">Reference proteome</keyword>
<evidence type="ECO:0000313" key="1">
    <source>
        <dbReference type="EMBL" id="ANP35349.1"/>
    </source>
</evidence>
<accession>A0A1B0ZMF7</accession>
<sequence length="151" mass="15488">MIKLPKGLWIIVADGQKALFLENVSDTVDADLRVMRADEIANPPNGAQGSEAPGRLSGAAGAALGAVEPADWHQMAEDDFAAGVASLVNKWVAAGACSGLVLIAPPRSLGALRPELSGDAGKLLIAELPKDLTKHPVPEIAEAVKTALAPV</sequence>
<dbReference type="RefSeq" id="WP_065273484.1">
    <property type="nucleotide sequence ID" value="NZ_CP015124.1"/>
</dbReference>
<dbReference type="Proteomes" id="UP000092565">
    <property type="component" value="Chromosome"/>
</dbReference>
<evidence type="ECO:0000313" key="2">
    <source>
        <dbReference type="EMBL" id="MDE4164921.1"/>
    </source>
</evidence>
<dbReference type="AlphaFoldDB" id="A0A1B0ZMF7"/>
<dbReference type="Pfam" id="PF18856">
    <property type="entry name" value="baeRF_family12"/>
    <property type="match status" value="1"/>
</dbReference>
<dbReference type="EMBL" id="CP015124">
    <property type="protein sequence ID" value="ANP35349.1"/>
    <property type="molecule type" value="Genomic_DNA"/>
</dbReference>
<dbReference type="OrthoDB" id="9812459at2"/>
<dbReference type="EMBL" id="JARCJK010000001">
    <property type="protein sequence ID" value="MDE4164921.1"/>
    <property type="molecule type" value="Genomic_DNA"/>
</dbReference>
<protein>
    <submittedName>
        <fullName evidence="2">Host attachment family protein</fullName>
    </submittedName>
    <submittedName>
        <fullName evidence="1">Host attachment protein</fullName>
    </submittedName>
</protein>
<evidence type="ECO:0000313" key="4">
    <source>
        <dbReference type="Proteomes" id="UP001218364"/>
    </source>
</evidence>